<dbReference type="AlphaFoldDB" id="A0A540VTL8"/>
<comment type="caution">
    <text evidence="2">The sequence shown here is derived from an EMBL/GenBank/DDBJ whole genome shotgun (WGS) entry which is preliminary data.</text>
</comment>
<feature type="transmembrane region" description="Helical" evidence="1">
    <location>
        <begin position="15"/>
        <end position="33"/>
    </location>
</feature>
<keyword evidence="1" id="KW-0472">Membrane</keyword>
<reference evidence="2 3" key="1">
    <citation type="submission" date="2019-06" db="EMBL/GenBank/DDBJ databases">
        <title>Metagenome assembled Genome of Spiribacter salinus SL48-SHIP from the microbial mat of Salt Lake 48 (Novosibirsk region, Russia).</title>
        <authorList>
            <person name="Shipova A."/>
            <person name="Rozanov A.S."/>
            <person name="Bryanskaya A.V."/>
            <person name="Peltek S.E."/>
        </authorList>
    </citation>
    <scope>NUCLEOTIDE SEQUENCE [LARGE SCALE GENOMIC DNA]</scope>
    <source>
        <strain evidence="2">SL48-SHIP-2</strain>
    </source>
</reference>
<evidence type="ECO:0000256" key="1">
    <source>
        <dbReference type="SAM" id="Phobius"/>
    </source>
</evidence>
<proteinExistence type="predicted"/>
<protein>
    <submittedName>
        <fullName evidence="2">Uncharacterized protein</fullName>
    </submittedName>
</protein>
<name>A0A540VTL8_9GAMM</name>
<sequence>MGELLVSGWTVFREIYVKVILSILFVIGAMLLLQSSLNHLKLRALMAEATSSRLQISAAAIESEIVRADSLGFSIDEMSGLQDLIDRVRERVPSIAQILIVSPIGAPILTAGTEDLLVSEREQVLRRVLGSGDTITRLDVGSRLYTGRLLYDSSNAVMGAVILTTPTESFIQQSRLTFHRMTNAYVIIFGAISVLIVPFIIFQFSSVRHAYQALSLDEATSPNKQTAEANALRHAISEGNMAYQAAELEFETLLRSDTPATTETPT</sequence>
<organism evidence="2 3">
    <name type="scientific">Spiribacter salinus</name>
    <dbReference type="NCBI Taxonomy" id="1335746"/>
    <lineage>
        <taxon>Bacteria</taxon>
        <taxon>Pseudomonadati</taxon>
        <taxon>Pseudomonadota</taxon>
        <taxon>Gammaproteobacteria</taxon>
        <taxon>Chromatiales</taxon>
        <taxon>Ectothiorhodospiraceae</taxon>
        <taxon>Spiribacter</taxon>
    </lineage>
</organism>
<evidence type="ECO:0000313" key="3">
    <source>
        <dbReference type="Proteomes" id="UP000315400"/>
    </source>
</evidence>
<keyword evidence="1" id="KW-0812">Transmembrane</keyword>
<keyword evidence="1" id="KW-1133">Transmembrane helix</keyword>
<evidence type="ECO:0000313" key="2">
    <source>
        <dbReference type="EMBL" id="TQF00108.1"/>
    </source>
</evidence>
<dbReference type="Proteomes" id="UP000315400">
    <property type="component" value="Unassembled WGS sequence"/>
</dbReference>
<accession>A0A540VTL8</accession>
<dbReference type="EMBL" id="VIFK01000024">
    <property type="protein sequence ID" value="TQF00108.1"/>
    <property type="molecule type" value="Genomic_DNA"/>
</dbReference>
<feature type="transmembrane region" description="Helical" evidence="1">
    <location>
        <begin position="184"/>
        <end position="204"/>
    </location>
</feature>
<gene>
    <name evidence="2" type="ORF">FKY71_05220</name>
</gene>